<evidence type="ECO:0000313" key="16">
    <source>
        <dbReference type="Proteomes" id="UP000199347"/>
    </source>
</evidence>
<organism evidence="15 16">
    <name type="scientific">Afifella marina DSM 2698</name>
    <dbReference type="NCBI Taxonomy" id="1120955"/>
    <lineage>
        <taxon>Bacteria</taxon>
        <taxon>Pseudomonadati</taxon>
        <taxon>Pseudomonadota</taxon>
        <taxon>Alphaproteobacteria</taxon>
        <taxon>Hyphomicrobiales</taxon>
        <taxon>Afifellaceae</taxon>
        <taxon>Afifella</taxon>
    </lineage>
</organism>
<evidence type="ECO:0000256" key="9">
    <source>
        <dbReference type="ARBA" id="ARBA00023146"/>
    </source>
</evidence>
<evidence type="ECO:0000256" key="11">
    <source>
        <dbReference type="HAMAP-Rule" id="MF_00123"/>
    </source>
</evidence>
<dbReference type="Gene3D" id="3.30.1360.70">
    <property type="entry name" value="Arginyl tRNA synthetase N-terminal domain"/>
    <property type="match status" value="1"/>
</dbReference>
<evidence type="ECO:0000256" key="8">
    <source>
        <dbReference type="ARBA" id="ARBA00022917"/>
    </source>
</evidence>
<dbReference type="Pfam" id="PF00750">
    <property type="entry name" value="tRNA-synt_1d"/>
    <property type="match status" value="1"/>
</dbReference>
<dbReference type="OrthoDB" id="9803211at2"/>
<evidence type="ECO:0000256" key="10">
    <source>
        <dbReference type="ARBA" id="ARBA00049339"/>
    </source>
</evidence>
<dbReference type="HAMAP" id="MF_00123">
    <property type="entry name" value="Arg_tRNA_synth"/>
    <property type="match status" value="1"/>
</dbReference>
<protein>
    <recommendedName>
        <fullName evidence="11">Arginine--tRNA ligase</fullName>
        <ecNumber evidence="11">6.1.1.19</ecNumber>
    </recommendedName>
    <alternativeName>
        <fullName evidence="11">Arginyl-tRNA synthetase</fullName>
        <shortName evidence="11">ArgRS</shortName>
    </alternativeName>
</protein>
<dbReference type="AlphaFoldDB" id="A0A1G5P7C1"/>
<evidence type="ECO:0000256" key="6">
    <source>
        <dbReference type="ARBA" id="ARBA00022741"/>
    </source>
</evidence>
<dbReference type="SMART" id="SM00836">
    <property type="entry name" value="DALR_1"/>
    <property type="match status" value="1"/>
</dbReference>
<reference evidence="15 16" key="1">
    <citation type="submission" date="2016-10" db="EMBL/GenBank/DDBJ databases">
        <authorList>
            <person name="de Groot N.N."/>
        </authorList>
    </citation>
    <scope>NUCLEOTIDE SEQUENCE [LARGE SCALE GENOMIC DNA]</scope>
    <source>
        <strain evidence="15 16">DSM 2698</strain>
    </source>
</reference>
<evidence type="ECO:0000259" key="14">
    <source>
        <dbReference type="SMART" id="SM01016"/>
    </source>
</evidence>
<dbReference type="GO" id="GO:0005524">
    <property type="term" value="F:ATP binding"/>
    <property type="evidence" value="ECO:0007669"/>
    <property type="project" value="UniProtKB-UniRule"/>
</dbReference>
<keyword evidence="16" id="KW-1185">Reference proteome</keyword>
<dbReference type="GO" id="GO:0006420">
    <property type="term" value="P:arginyl-tRNA aminoacylation"/>
    <property type="evidence" value="ECO:0007669"/>
    <property type="project" value="UniProtKB-UniRule"/>
</dbReference>
<dbReference type="InterPro" id="IPR009080">
    <property type="entry name" value="tRNAsynth_Ia_anticodon-bd"/>
</dbReference>
<dbReference type="PANTHER" id="PTHR11956:SF5">
    <property type="entry name" value="ARGININE--TRNA LIGASE, CYTOPLASMIC"/>
    <property type="match status" value="1"/>
</dbReference>
<evidence type="ECO:0000256" key="4">
    <source>
        <dbReference type="ARBA" id="ARBA00022490"/>
    </source>
</evidence>
<dbReference type="SMART" id="SM01016">
    <property type="entry name" value="Arg_tRNA_synt_N"/>
    <property type="match status" value="1"/>
</dbReference>
<dbReference type="GO" id="GO:0004814">
    <property type="term" value="F:arginine-tRNA ligase activity"/>
    <property type="evidence" value="ECO:0007669"/>
    <property type="project" value="UniProtKB-UniRule"/>
</dbReference>
<keyword evidence="7 11" id="KW-0067">ATP-binding</keyword>
<dbReference type="SUPFAM" id="SSF55190">
    <property type="entry name" value="Arginyl-tRNA synthetase (ArgRS), N-terminal 'additional' domain"/>
    <property type="match status" value="1"/>
</dbReference>
<feature type="short sequence motif" description="'HIGH' region" evidence="11">
    <location>
        <begin position="130"/>
        <end position="140"/>
    </location>
</feature>
<dbReference type="STRING" id="1120955.SAMN03080610_03427"/>
<keyword evidence="6 11" id="KW-0547">Nucleotide-binding</keyword>
<evidence type="ECO:0000256" key="3">
    <source>
        <dbReference type="ARBA" id="ARBA00011245"/>
    </source>
</evidence>
<feature type="domain" description="Arginyl tRNA synthetase N-terminal" evidence="14">
    <location>
        <begin position="5"/>
        <end position="93"/>
    </location>
</feature>
<dbReference type="InterPro" id="IPR014729">
    <property type="entry name" value="Rossmann-like_a/b/a_fold"/>
</dbReference>
<dbReference type="Pfam" id="PF05746">
    <property type="entry name" value="DALR_1"/>
    <property type="match status" value="1"/>
</dbReference>
<comment type="similarity">
    <text evidence="2 11 12">Belongs to the class-I aminoacyl-tRNA synthetase family.</text>
</comment>
<dbReference type="EC" id="6.1.1.19" evidence="11"/>
<dbReference type="RefSeq" id="WP_092816128.1">
    <property type="nucleotide sequence ID" value="NZ_FMVW01000010.1"/>
</dbReference>
<dbReference type="Proteomes" id="UP000199347">
    <property type="component" value="Unassembled WGS sequence"/>
</dbReference>
<dbReference type="EMBL" id="FMVW01000010">
    <property type="protein sequence ID" value="SCZ45462.1"/>
    <property type="molecule type" value="Genomic_DNA"/>
</dbReference>
<keyword evidence="8 11" id="KW-0648">Protein biosynthesis</keyword>
<evidence type="ECO:0000313" key="15">
    <source>
        <dbReference type="EMBL" id="SCZ45462.1"/>
    </source>
</evidence>
<comment type="catalytic activity">
    <reaction evidence="10 11">
        <text>tRNA(Arg) + L-arginine + ATP = L-arginyl-tRNA(Arg) + AMP + diphosphate</text>
        <dbReference type="Rhea" id="RHEA:20301"/>
        <dbReference type="Rhea" id="RHEA-COMP:9658"/>
        <dbReference type="Rhea" id="RHEA-COMP:9673"/>
        <dbReference type="ChEBI" id="CHEBI:30616"/>
        <dbReference type="ChEBI" id="CHEBI:32682"/>
        <dbReference type="ChEBI" id="CHEBI:33019"/>
        <dbReference type="ChEBI" id="CHEBI:78442"/>
        <dbReference type="ChEBI" id="CHEBI:78513"/>
        <dbReference type="ChEBI" id="CHEBI:456215"/>
        <dbReference type="EC" id="6.1.1.19"/>
    </reaction>
</comment>
<dbReference type="InterPro" id="IPR035684">
    <property type="entry name" value="ArgRS_core"/>
</dbReference>
<evidence type="ECO:0000256" key="12">
    <source>
        <dbReference type="RuleBase" id="RU363038"/>
    </source>
</evidence>
<dbReference type="SUPFAM" id="SSF47323">
    <property type="entry name" value="Anticodon-binding domain of a subclass of class I aminoacyl-tRNA synthetases"/>
    <property type="match status" value="1"/>
</dbReference>
<name>A0A1G5P7C1_AFIMA</name>
<evidence type="ECO:0000256" key="1">
    <source>
        <dbReference type="ARBA" id="ARBA00004496"/>
    </source>
</evidence>
<evidence type="ECO:0000256" key="7">
    <source>
        <dbReference type="ARBA" id="ARBA00022840"/>
    </source>
</evidence>
<keyword evidence="9 11" id="KW-0030">Aminoacyl-tRNA synthetase</keyword>
<gene>
    <name evidence="11" type="primary">argS</name>
    <name evidence="15" type="ORF">SAMN03080610_03427</name>
</gene>
<evidence type="ECO:0000256" key="2">
    <source>
        <dbReference type="ARBA" id="ARBA00005594"/>
    </source>
</evidence>
<dbReference type="InterPro" id="IPR001278">
    <property type="entry name" value="Arg-tRNA-ligase"/>
</dbReference>
<dbReference type="InterPro" id="IPR036695">
    <property type="entry name" value="Arg-tRNA-synth_N_sf"/>
</dbReference>
<dbReference type="InterPro" id="IPR001412">
    <property type="entry name" value="aa-tRNA-synth_I_CS"/>
</dbReference>
<dbReference type="NCBIfam" id="TIGR00456">
    <property type="entry name" value="argS"/>
    <property type="match status" value="1"/>
</dbReference>
<feature type="domain" description="DALR anticodon binding" evidence="13">
    <location>
        <begin position="455"/>
        <end position="587"/>
    </location>
</feature>
<evidence type="ECO:0000256" key="5">
    <source>
        <dbReference type="ARBA" id="ARBA00022598"/>
    </source>
</evidence>
<comment type="subunit">
    <text evidence="3 11">Monomer.</text>
</comment>
<dbReference type="SUPFAM" id="SSF52374">
    <property type="entry name" value="Nucleotidylyl transferase"/>
    <property type="match status" value="1"/>
</dbReference>
<keyword evidence="5 11" id="KW-0436">Ligase</keyword>
<dbReference type="Gene3D" id="3.40.50.620">
    <property type="entry name" value="HUPs"/>
    <property type="match status" value="1"/>
</dbReference>
<dbReference type="CDD" id="cd00671">
    <property type="entry name" value="ArgRS_core"/>
    <property type="match status" value="1"/>
</dbReference>
<dbReference type="FunFam" id="3.40.50.620:FF:000062">
    <property type="entry name" value="Arginine--tRNA ligase"/>
    <property type="match status" value="1"/>
</dbReference>
<keyword evidence="4 11" id="KW-0963">Cytoplasm</keyword>
<dbReference type="PROSITE" id="PS00178">
    <property type="entry name" value="AA_TRNA_LIGASE_I"/>
    <property type="match status" value="1"/>
</dbReference>
<dbReference type="GO" id="GO:0005737">
    <property type="term" value="C:cytoplasm"/>
    <property type="evidence" value="ECO:0007669"/>
    <property type="project" value="UniProtKB-SubCell"/>
</dbReference>
<dbReference type="InterPro" id="IPR005148">
    <property type="entry name" value="Arg-tRNA-synth_N"/>
</dbReference>
<proteinExistence type="inferred from homology"/>
<dbReference type="PANTHER" id="PTHR11956">
    <property type="entry name" value="ARGINYL-TRNA SYNTHETASE"/>
    <property type="match status" value="1"/>
</dbReference>
<evidence type="ECO:0000259" key="13">
    <source>
        <dbReference type="SMART" id="SM00836"/>
    </source>
</evidence>
<sequence length="588" mass="65461">MNLFDDFAERVRAAIARVVTESEIAPELLARVVVEPPRDAAHGDLATNAALVLSKPLAMKPRDLATRLGAELSQHDDVDAVEIAGPGFLNLRLAQSFWARELAAILKAGDRYGYVQAGQGAAVNIEYVSANPTGPLHVGHCRGAVVGDAIANLLAASGQAVTREYYINDAGSQVDQLARSVHLRYREALGETIGEIPKGLYPGDYLVPVGKALAEKYGEALKHLDEADWLPLVRDFAIAAMMENVRDDLASLNIRHDVFFSERSLIGNGRDRVAELIAWLEERDLVYWGTLPPPKGQENEDEDWDEREQLLFRATSFGDDVDRPLKKADGSYTYFASDIAYHFDKFERGFAHMIDVWGADHGGYVKRMTAAVKAISEGEGELEVQLSQLVRLFRAGEPVRMSKRAGDLVTLADVVDEVGRDAVRFMMLTRKADAPLDFDFQTVTEQSKDNPVFYVQYAHARTASVRRQFAQEMPEIDETPAELASAERLIRLEDPGELQLIKQLCDWPRIVQLAAQSREPHRIAYYLYDLANSFHVHWNRGKESPQLRFIKPDDIEISKARLGLVDAVGMVIRAGLSVLGVEAPKEMR</sequence>
<dbReference type="InterPro" id="IPR008909">
    <property type="entry name" value="DALR_anticod-bd"/>
</dbReference>
<comment type="subcellular location">
    <subcellularLocation>
        <location evidence="1 11">Cytoplasm</location>
    </subcellularLocation>
</comment>
<dbReference type="Pfam" id="PF03485">
    <property type="entry name" value="Arg_tRNA_synt_N"/>
    <property type="match status" value="1"/>
</dbReference>
<accession>A0A1G5P7C1</accession>
<dbReference type="PRINTS" id="PR01038">
    <property type="entry name" value="TRNASYNTHARG"/>
</dbReference>
<dbReference type="Gene3D" id="1.10.730.10">
    <property type="entry name" value="Isoleucyl-tRNA Synthetase, Domain 1"/>
    <property type="match status" value="1"/>
</dbReference>